<proteinExistence type="predicted"/>
<evidence type="ECO:0000313" key="3">
    <source>
        <dbReference type="Proteomes" id="UP001280121"/>
    </source>
</evidence>
<name>A0AAD9U1S7_9ROSI</name>
<organism evidence="2 3">
    <name type="scientific">Dipteronia dyeriana</name>
    <dbReference type="NCBI Taxonomy" id="168575"/>
    <lineage>
        <taxon>Eukaryota</taxon>
        <taxon>Viridiplantae</taxon>
        <taxon>Streptophyta</taxon>
        <taxon>Embryophyta</taxon>
        <taxon>Tracheophyta</taxon>
        <taxon>Spermatophyta</taxon>
        <taxon>Magnoliopsida</taxon>
        <taxon>eudicotyledons</taxon>
        <taxon>Gunneridae</taxon>
        <taxon>Pentapetalae</taxon>
        <taxon>rosids</taxon>
        <taxon>malvids</taxon>
        <taxon>Sapindales</taxon>
        <taxon>Sapindaceae</taxon>
        <taxon>Hippocastanoideae</taxon>
        <taxon>Acereae</taxon>
        <taxon>Dipteronia</taxon>
    </lineage>
</organism>
<evidence type="ECO:0000259" key="1">
    <source>
        <dbReference type="Pfam" id="PF14111"/>
    </source>
</evidence>
<feature type="non-terminal residue" evidence="2">
    <location>
        <position position="1"/>
    </location>
</feature>
<dbReference type="InterPro" id="IPR040256">
    <property type="entry name" value="At4g02000-like"/>
</dbReference>
<dbReference type="PANTHER" id="PTHR31286:SF167">
    <property type="entry name" value="OS09G0268800 PROTEIN"/>
    <property type="match status" value="1"/>
</dbReference>
<dbReference type="InterPro" id="IPR025558">
    <property type="entry name" value="DUF4283"/>
</dbReference>
<sequence length="155" mass="17711">VGNIATMNMDDIASLCAAMSLKELEGLVHKLEGDLKSDGERKLSLCLVFKVLANKMINREVFRRVLLKIRIRESIPVEVVSEKNFTFHFQNIEDPRRVLTGGPWSFDNFLIVLIELNGKGDIRNMSFNRATFWVQIHNVSLLCMMKRIGQFLGSL</sequence>
<accession>A0AAD9U1S7</accession>
<gene>
    <name evidence="2" type="ORF">Ddye_021273</name>
</gene>
<keyword evidence="3" id="KW-1185">Reference proteome</keyword>
<dbReference type="PANTHER" id="PTHR31286">
    <property type="entry name" value="GLYCINE-RICH CELL WALL STRUCTURAL PROTEIN 1.8-LIKE"/>
    <property type="match status" value="1"/>
</dbReference>
<comment type="caution">
    <text evidence="2">The sequence shown here is derived from an EMBL/GenBank/DDBJ whole genome shotgun (WGS) entry which is preliminary data.</text>
</comment>
<dbReference type="Pfam" id="PF14111">
    <property type="entry name" value="DUF4283"/>
    <property type="match status" value="1"/>
</dbReference>
<evidence type="ECO:0000313" key="2">
    <source>
        <dbReference type="EMBL" id="KAK2646078.1"/>
    </source>
</evidence>
<protein>
    <recommendedName>
        <fullName evidence="1">DUF4283 domain-containing protein</fullName>
    </recommendedName>
</protein>
<dbReference type="EMBL" id="JANJYI010000006">
    <property type="protein sequence ID" value="KAK2646078.1"/>
    <property type="molecule type" value="Genomic_DNA"/>
</dbReference>
<dbReference type="Proteomes" id="UP001280121">
    <property type="component" value="Unassembled WGS sequence"/>
</dbReference>
<reference evidence="2" key="1">
    <citation type="journal article" date="2023" name="Plant J.">
        <title>Genome sequences and population genomics provide insights into the demographic history, inbreeding, and mutation load of two 'living fossil' tree species of Dipteronia.</title>
        <authorList>
            <person name="Feng Y."/>
            <person name="Comes H.P."/>
            <person name="Chen J."/>
            <person name="Zhu S."/>
            <person name="Lu R."/>
            <person name="Zhang X."/>
            <person name="Li P."/>
            <person name="Qiu J."/>
            <person name="Olsen K.M."/>
            <person name="Qiu Y."/>
        </authorList>
    </citation>
    <scope>NUCLEOTIDE SEQUENCE</scope>
    <source>
        <strain evidence="2">KIB01</strain>
    </source>
</reference>
<dbReference type="AlphaFoldDB" id="A0AAD9U1S7"/>
<feature type="domain" description="DUF4283" evidence="1">
    <location>
        <begin position="41"/>
        <end position="115"/>
    </location>
</feature>